<gene>
    <name evidence="2" type="ORF">PJIAN_2187</name>
</gene>
<dbReference type="InterPro" id="IPR011044">
    <property type="entry name" value="Quino_amine_DH_bsu"/>
</dbReference>
<keyword evidence="3" id="KW-1185">Reference proteome</keyword>
<feature type="chain" id="PRO_5007824615" description="40-residue YVTN family beta-propeller repeat-containing protein" evidence="1">
    <location>
        <begin position="21"/>
        <end position="354"/>
    </location>
</feature>
<reference evidence="3" key="2">
    <citation type="journal article" date="2017" name="Genome Announc.">
        <title>Draft genome sequence of Paludibacter jiangxiensis NM7(T), a propionate-producing fermentative bacterium.</title>
        <authorList>
            <person name="Qiu Y.-L."/>
            <person name="Tourlousse D.M."/>
            <person name="Matsuura N."/>
            <person name="Ohashi A."/>
            <person name="Sekiguchi Y."/>
        </authorList>
    </citation>
    <scope>NUCLEOTIDE SEQUENCE [LARGE SCALE GENOMIC DNA]</scope>
    <source>
        <strain evidence="3">NM7</strain>
    </source>
</reference>
<dbReference type="InterPro" id="IPR015943">
    <property type="entry name" value="WD40/YVTN_repeat-like_dom_sf"/>
</dbReference>
<dbReference type="PROSITE" id="PS51257">
    <property type="entry name" value="PROKAR_LIPOPROTEIN"/>
    <property type="match status" value="1"/>
</dbReference>
<evidence type="ECO:0000313" key="3">
    <source>
        <dbReference type="Proteomes" id="UP000076586"/>
    </source>
</evidence>
<name>A0A161LEF0_9BACT</name>
<dbReference type="AlphaFoldDB" id="A0A161LEF0"/>
<organism evidence="2 3">
    <name type="scientific">Paludibacter jiangxiensis</name>
    <dbReference type="NCBI Taxonomy" id="681398"/>
    <lineage>
        <taxon>Bacteria</taxon>
        <taxon>Pseudomonadati</taxon>
        <taxon>Bacteroidota</taxon>
        <taxon>Bacteroidia</taxon>
        <taxon>Bacteroidales</taxon>
        <taxon>Paludibacteraceae</taxon>
        <taxon>Paludibacter</taxon>
    </lineage>
</organism>
<dbReference type="SUPFAM" id="SSF50969">
    <property type="entry name" value="YVTN repeat-like/Quinoprotein amine dehydrogenase"/>
    <property type="match status" value="1"/>
</dbReference>
<dbReference type="RefSeq" id="WP_068703071.1">
    <property type="nucleotide sequence ID" value="NZ_BDCR01000002.1"/>
</dbReference>
<evidence type="ECO:0008006" key="4">
    <source>
        <dbReference type="Google" id="ProtNLM"/>
    </source>
</evidence>
<dbReference type="Pfam" id="PF16819">
    <property type="entry name" value="DUF5074"/>
    <property type="match status" value="1"/>
</dbReference>
<dbReference type="EMBL" id="BDCR01000002">
    <property type="protein sequence ID" value="GAT62627.1"/>
    <property type="molecule type" value="Genomic_DNA"/>
</dbReference>
<evidence type="ECO:0000256" key="1">
    <source>
        <dbReference type="SAM" id="SignalP"/>
    </source>
</evidence>
<dbReference type="STRING" id="681398.PJIAN_2187"/>
<dbReference type="PANTHER" id="PTHR47197">
    <property type="entry name" value="PROTEIN NIRF"/>
    <property type="match status" value="1"/>
</dbReference>
<dbReference type="Gene3D" id="2.130.10.10">
    <property type="entry name" value="YVTN repeat-like/Quinoprotein amine dehydrogenase"/>
    <property type="match status" value="1"/>
</dbReference>
<keyword evidence="1" id="KW-0732">Signal</keyword>
<dbReference type="Proteomes" id="UP000076586">
    <property type="component" value="Unassembled WGS sequence"/>
</dbReference>
<protein>
    <recommendedName>
        <fullName evidence="4">40-residue YVTN family beta-propeller repeat-containing protein</fullName>
    </recommendedName>
</protein>
<accession>A0A161LEF0</accession>
<evidence type="ECO:0000313" key="2">
    <source>
        <dbReference type="EMBL" id="GAT62627.1"/>
    </source>
</evidence>
<dbReference type="PANTHER" id="PTHR47197:SF3">
    <property type="entry name" value="DIHYDRO-HEME D1 DEHYDROGENASE"/>
    <property type="match status" value="1"/>
</dbReference>
<proteinExistence type="predicted"/>
<reference evidence="3" key="1">
    <citation type="submission" date="2016-04" db="EMBL/GenBank/DDBJ databases">
        <title>Draft genome sequence of Paludibacter jiangxiensis strain NM7.</title>
        <authorList>
            <person name="Qiu Y."/>
            <person name="Matsuura N."/>
            <person name="Ohashi A."/>
            <person name="Tourlousse M.D."/>
            <person name="Sekiguchi Y."/>
        </authorList>
    </citation>
    <scope>NUCLEOTIDE SEQUENCE [LARGE SCALE GENOMIC DNA]</scope>
    <source>
        <strain evidence="3">NM7</strain>
    </source>
</reference>
<comment type="caution">
    <text evidence="2">The sequence shown here is derived from an EMBL/GenBank/DDBJ whole genome shotgun (WGS) entry which is preliminary data.</text>
</comment>
<dbReference type="OrthoDB" id="792648at2"/>
<feature type="signal peptide" evidence="1">
    <location>
        <begin position="1"/>
        <end position="20"/>
    </location>
</feature>
<dbReference type="InterPro" id="IPR031815">
    <property type="entry name" value="DUF5074"/>
</dbReference>
<sequence>MQQFKLFFFFLAAVSSLALTSCTKDETTVASNGSVYVLNQGTMNYNNSTVTSYNIDKATSTIDWYKAQNGVGLGDTGNDMAVYGGKIYIVVNVSSVLTVTDLNGKFLKTISFQNGSSARQPRCIAFNKNKAYVCSFDGSVARIDTTSLSIEAYATAGENPDGICVANNNLYVSNSGGMNYMTGNYGTTVSVINISSFTETQKITVNMNPFTIHTGDDGNVYVLSHGNYGSIGSEIQMINPQTNTVAKTYDNSSAADFALSGSKLFFCNYDYAANASVVKVMNVSTGAISNFITDGTTVPSASSIAVNPSNGDVYVTSSAADYVSNGTVYCFGSTGKLKFSFASGVNPWKVVFVR</sequence>
<dbReference type="InterPro" id="IPR051200">
    <property type="entry name" value="Host-pathogen_enzymatic-act"/>
</dbReference>